<keyword evidence="11" id="KW-1185">Reference proteome</keyword>
<dbReference type="PANTHER" id="PTHR30012">
    <property type="entry name" value="GENERAL SECRETION PATHWAY PROTEIN"/>
    <property type="match status" value="1"/>
</dbReference>
<evidence type="ECO:0000256" key="1">
    <source>
        <dbReference type="ARBA" id="ARBA00004429"/>
    </source>
</evidence>
<comment type="similarity">
    <text evidence="2">Belongs to the GSP F family.</text>
</comment>
<keyword evidence="7 8" id="KW-0472">Membrane</keyword>
<evidence type="ECO:0000313" key="10">
    <source>
        <dbReference type="EMBL" id="MSS29113.1"/>
    </source>
</evidence>
<feature type="transmembrane region" description="Helical" evidence="8">
    <location>
        <begin position="387"/>
        <end position="408"/>
    </location>
</feature>
<sequence>MANFCYRAIDGRGRNAKGMIEAASQRLAVSLLHERGLVPLSVSPAASSGAASVAAAGSRSGFRARLMQRLRPVSKAAVAGMARQLATLLRAGLPLDEALSAICAHGDDSALSGIVAHLRDRILSGGDLADGLAEFPRVFSSTFVTMVRAGEASGTLEIVVERFAEHIEQQVALQRKVQATLAYPLLMLVVGTGVVVFLLTFVIPKVTRIFADMGRELPLPTRILLGVSDTLRAGWWVFPLLILLAALAVWRIRQSPEGRRRIQRKILRCPGIRGMYRPLLVGHMTRTLGMLLKNGVSLLKALHIVRSAADNLLMAEAVQNMIDGVQAGRDLSGYMDNTVLFPPLARQMVAAGERSGQLGEMLLWVAGDCENRVAARLQMLTSLMEPVMILILGGLVGFVVIAIIMPIFEMSSLVG</sequence>
<dbReference type="PRINTS" id="PR00812">
    <property type="entry name" value="BCTERIALGSPF"/>
</dbReference>
<feature type="transmembrane region" description="Helical" evidence="8">
    <location>
        <begin position="233"/>
        <end position="252"/>
    </location>
</feature>
<protein>
    <submittedName>
        <fullName evidence="10">Type II secretion protein F</fullName>
    </submittedName>
</protein>
<proteinExistence type="inferred from homology"/>
<keyword evidence="6 8" id="KW-1133">Transmembrane helix</keyword>
<evidence type="ECO:0000256" key="3">
    <source>
        <dbReference type="ARBA" id="ARBA00022475"/>
    </source>
</evidence>
<dbReference type="RefSeq" id="WP_154513195.1">
    <property type="nucleotide sequence ID" value="NZ_VUMH01000022.1"/>
</dbReference>
<feature type="transmembrane region" description="Helical" evidence="8">
    <location>
        <begin position="181"/>
        <end position="203"/>
    </location>
</feature>
<keyword evidence="4" id="KW-0997">Cell inner membrane</keyword>
<dbReference type="AlphaFoldDB" id="A0A6L5XP84"/>
<dbReference type="InterPro" id="IPR003004">
    <property type="entry name" value="GspF/PilC"/>
</dbReference>
<dbReference type="EMBL" id="VUMH01000022">
    <property type="protein sequence ID" value="MSS29113.1"/>
    <property type="molecule type" value="Genomic_DNA"/>
</dbReference>
<comment type="subcellular location">
    <subcellularLocation>
        <location evidence="1">Cell inner membrane</location>
        <topology evidence="1">Multi-pass membrane protein</topology>
    </subcellularLocation>
</comment>
<dbReference type="Gene3D" id="1.20.81.30">
    <property type="entry name" value="Type II secretion system (T2SS), domain F"/>
    <property type="match status" value="2"/>
</dbReference>
<dbReference type="GO" id="GO:0005886">
    <property type="term" value="C:plasma membrane"/>
    <property type="evidence" value="ECO:0007669"/>
    <property type="project" value="UniProtKB-SubCell"/>
</dbReference>
<accession>A0A6L5XP84</accession>
<dbReference type="GO" id="GO:0015628">
    <property type="term" value="P:protein secretion by the type II secretion system"/>
    <property type="evidence" value="ECO:0007669"/>
    <property type="project" value="TreeGrafter"/>
</dbReference>
<gene>
    <name evidence="10" type="ORF">FYJ44_14015</name>
</gene>
<dbReference type="FunFam" id="1.20.81.30:FF:000001">
    <property type="entry name" value="Type II secretion system protein F"/>
    <property type="match status" value="2"/>
</dbReference>
<evidence type="ECO:0000256" key="2">
    <source>
        <dbReference type="ARBA" id="ARBA00005745"/>
    </source>
</evidence>
<feature type="domain" description="Type II secretion system protein GspF" evidence="9">
    <location>
        <begin position="82"/>
        <end position="204"/>
    </location>
</feature>
<organism evidence="10 11">
    <name type="scientific">Desulfovibrio porci</name>
    <dbReference type="NCBI Taxonomy" id="2605782"/>
    <lineage>
        <taxon>Bacteria</taxon>
        <taxon>Pseudomonadati</taxon>
        <taxon>Thermodesulfobacteriota</taxon>
        <taxon>Desulfovibrionia</taxon>
        <taxon>Desulfovibrionales</taxon>
        <taxon>Desulfovibrionaceae</taxon>
        <taxon>Desulfovibrio</taxon>
    </lineage>
</organism>
<dbReference type="InterPro" id="IPR042094">
    <property type="entry name" value="T2SS_GspF_sf"/>
</dbReference>
<evidence type="ECO:0000256" key="5">
    <source>
        <dbReference type="ARBA" id="ARBA00022692"/>
    </source>
</evidence>
<evidence type="ECO:0000256" key="8">
    <source>
        <dbReference type="SAM" id="Phobius"/>
    </source>
</evidence>
<dbReference type="Proteomes" id="UP000477488">
    <property type="component" value="Unassembled WGS sequence"/>
</dbReference>
<feature type="domain" description="Type II secretion system protein GspF" evidence="9">
    <location>
        <begin position="285"/>
        <end position="406"/>
    </location>
</feature>
<name>A0A6L5XP84_9BACT</name>
<comment type="caution">
    <text evidence="10">The sequence shown here is derived from an EMBL/GenBank/DDBJ whole genome shotgun (WGS) entry which is preliminary data.</text>
</comment>
<evidence type="ECO:0000256" key="4">
    <source>
        <dbReference type="ARBA" id="ARBA00022519"/>
    </source>
</evidence>
<keyword evidence="3" id="KW-1003">Cell membrane</keyword>
<dbReference type="PANTHER" id="PTHR30012:SF0">
    <property type="entry name" value="TYPE II SECRETION SYSTEM PROTEIN F-RELATED"/>
    <property type="match status" value="1"/>
</dbReference>
<dbReference type="InterPro" id="IPR018076">
    <property type="entry name" value="T2SS_GspF_dom"/>
</dbReference>
<evidence type="ECO:0000313" key="11">
    <source>
        <dbReference type="Proteomes" id="UP000477488"/>
    </source>
</evidence>
<dbReference type="Pfam" id="PF00482">
    <property type="entry name" value="T2SSF"/>
    <property type="match status" value="2"/>
</dbReference>
<evidence type="ECO:0000256" key="7">
    <source>
        <dbReference type="ARBA" id="ARBA00023136"/>
    </source>
</evidence>
<evidence type="ECO:0000256" key="6">
    <source>
        <dbReference type="ARBA" id="ARBA00022989"/>
    </source>
</evidence>
<reference evidence="10 11" key="1">
    <citation type="submission" date="2019-09" db="EMBL/GenBank/DDBJ databases">
        <title>In-depth cultivation of the pig gut microbiome towards novel bacterial diversity and tailored functional studies.</title>
        <authorList>
            <person name="Wylensek D."/>
            <person name="Hitch T.C.A."/>
            <person name="Clavel T."/>
        </authorList>
    </citation>
    <scope>NUCLEOTIDE SEQUENCE [LARGE SCALE GENOMIC DNA]</scope>
    <source>
        <strain evidence="10 11">PG-178-WT-4</strain>
    </source>
</reference>
<keyword evidence="5 8" id="KW-0812">Transmembrane</keyword>
<evidence type="ECO:0000259" key="9">
    <source>
        <dbReference type="Pfam" id="PF00482"/>
    </source>
</evidence>